<gene>
    <name evidence="2" type="ORF">DQP57_00115</name>
</gene>
<reference evidence="2 3" key="1">
    <citation type="submission" date="2018-06" db="EMBL/GenBank/DDBJ databases">
        <title>NTM in soil in Japan.</title>
        <authorList>
            <person name="Ohya K."/>
        </authorList>
    </citation>
    <scope>NUCLEOTIDE SEQUENCE [LARGE SCALE GENOMIC DNA]</scope>
    <source>
        <strain evidence="2 3">GF28</strain>
    </source>
</reference>
<evidence type="ECO:0000313" key="3">
    <source>
        <dbReference type="Proteomes" id="UP000250915"/>
    </source>
</evidence>
<dbReference type="EMBL" id="QMEV01000001">
    <property type="protein sequence ID" value="RAV17627.1"/>
    <property type="molecule type" value="Genomic_DNA"/>
</dbReference>
<evidence type="ECO:0000313" key="2">
    <source>
        <dbReference type="EMBL" id="RAV17627.1"/>
    </source>
</evidence>
<organism evidence="2 3">
    <name type="scientific">Mycobacterium colombiense</name>
    <dbReference type="NCBI Taxonomy" id="339268"/>
    <lineage>
        <taxon>Bacteria</taxon>
        <taxon>Bacillati</taxon>
        <taxon>Actinomycetota</taxon>
        <taxon>Actinomycetes</taxon>
        <taxon>Mycobacteriales</taxon>
        <taxon>Mycobacteriaceae</taxon>
        <taxon>Mycobacterium</taxon>
        <taxon>Mycobacterium avium complex (MAC)</taxon>
    </lineage>
</organism>
<dbReference type="RefSeq" id="WP_112630568.1">
    <property type="nucleotide sequence ID" value="NZ_QMEV01000001.1"/>
</dbReference>
<dbReference type="InterPro" id="IPR021122">
    <property type="entry name" value="RNA_ligase_dom_REL/Rnl2"/>
</dbReference>
<proteinExistence type="predicted"/>
<feature type="domain" description="RNA ligase" evidence="1">
    <location>
        <begin position="33"/>
        <end position="181"/>
    </location>
</feature>
<sequence>MPWFKKIKIPRYEYDVVFGSRKVIKDPNNPRQNHYYDQDIWTHYGQKIAELLPEGVVLYGELVGWTPGPDAVPLQKNYTYHLSKGEAELFVYRVSTINSQGVLTDLPWDGVKEFCQARGLKWCPELKRIPLHGGREPLVEVEEFLGNFLDERLADFGGWNDIPLIVSSHKTVDEGICLRQEGLVPLILKAKSPKFLEHETKLLDKGEVDLESAA</sequence>
<protein>
    <recommendedName>
        <fullName evidence="1">RNA ligase domain-containing protein</fullName>
    </recommendedName>
</protein>
<dbReference type="OrthoDB" id="4569783at2"/>
<dbReference type="SUPFAM" id="SSF56091">
    <property type="entry name" value="DNA ligase/mRNA capping enzyme, catalytic domain"/>
    <property type="match status" value="1"/>
</dbReference>
<comment type="caution">
    <text evidence="2">The sequence shown here is derived from an EMBL/GenBank/DDBJ whole genome shotgun (WGS) entry which is preliminary data.</text>
</comment>
<dbReference type="Pfam" id="PF09414">
    <property type="entry name" value="RNA_ligase"/>
    <property type="match status" value="1"/>
</dbReference>
<name>A0A329MJ11_9MYCO</name>
<dbReference type="AlphaFoldDB" id="A0A329MJ11"/>
<accession>A0A329MJ11</accession>
<dbReference type="Proteomes" id="UP000250915">
    <property type="component" value="Unassembled WGS sequence"/>
</dbReference>
<evidence type="ECO:0000259" key="1">
    <source>
        <dbReference type="Pfam" id="PF09414"/>
    </source>
</evidence>